<dbReference type="RefSeq" id="WP_406769033.1">
    <property type="nucleotide sequence ID" value="NZ_JBJHZZ010000002.1"/>
</dbReference>
<feature type="domain" description="Tyr recombinase" evidence="4">
    <location>
        <begin position="192"/>
        <end position="439"/>
    </location>
</feature>
<reference evidence="5 6" key="1">
    <citation type="submission" date="2024-11" db="EMBL/GenBank/DDBJ databases">
        <authorList>
            <person name="Heng Y.C."/>
            <person name="Lim A.C.H."/>
            <person name="Lee J.K.Y."/>
            <person name="Kittelmann S."/>
        </authorList>
    </citation>
    <scope>NUCLEOTIDE SEQUENCE [LARGE SCALE GENOMIC DNA]</scope>
    <source>
        <strain evidence="5 6">WILCCON 0185</strain>
    </source>
</reference>
<dbReference type="InterPro" id="IPR013762">
    <property type="entry name" value="Integrase-like_cat_sf"/>
</dbReference>
<accession>A0ABW8T3U4</accession>
<dbReference type="InterPro" id="IPR002104">
    <property type="entry name" value="Integrase_catalytic"/>
</dbReference>
<evidence type="ECO:0000313" key="6">
    <source>
        <dbReference type="Proteomes" id="UP001623591"/>
    </source>
</evidence>
<keyword evidence="2" id="KW-0229">DNA integration</keyword>
<dbReference type="Pfam" id="PF00589">
    <property type="entry name" value="Phage_integrase"/>
    <property type="match status" value="1"/>
</dbReference>
<name>A0ABW8T3U4_9CLOT</name>
<dbReference type="EMBL" id="JBJHZZ010000002">
    <property type="protein sequence ID" value="MFL0246570.1"/>
    <property type="molecule type" value="Genomic_DNA"/>
</dbReference>
<dbReference type="SUPFAM" id="SSF56349">
    <property type="entry name" value="DNA breaking-rejoining enzymes"/>
    <property type="match status" value="1"/>
</dbReference>
<proteinExistence type="predicted"/>
<keyword evidence="6" id="KW-1185">Reference proteome</keyword>
<dbReference type="InterPro" id="IPR050090">
    <property type="entry name" value="Tyrosine_recombinase_XerCD"/>
</dbReference>
<evidence type="ECO:0000256" key="2">
    <source>
        <dbReference type="ARBA" id="ARBA00022908"/>
    </source>
</evidence>
<evidence type="ECO:0000256" key="1">
    <source>
        <dbReference type="ARBA" id="ARBA00004496"/>
    </source>
</evidence>
<dbReference type="Proteomes" id="UP001623591">
    <property type="component" value="Unassembled WGS sequence"/>
</dbReference>
<dbReference type="CDD" id="cd00397">
    <property type="entry name" value="DNA_BRE_C"/>
    <property type="match status" value="1"/>
</dbReference>
<evidence type="ECO:0000313" key="5">
    <source>
        <dbReference type="EMBL" id="MFL0246570.1"/>
    </source>
</evidence>
<comment type="subcellular location">
    <subcellularLocation>
        <location evidence="1">Cytoplasm</location>
    </subcellularLocation>
</comment>
<gene>
    <name evidence="5" type="ORF">ACJDUG_06280</name>
</gene>
<dbReference type="PANTHER" id="PTHR30349:SF77">
    <property type="entry name" value="TYROSINE RECOMBINASE XERC"/>
    <property type="match status" value="1"/>
</dbReference>
<evidence type="ECO:0000256" key="3">
    <source>
        <dbReference type="ARBA" id="ARBA00023172"/>
    </source>
</evidence>
<sequence>MIIVKEQKKSNENFYNVETYNQNNTLIYTEKIHLRSAIVEKNKQTYFILYDENMLPIKQVFRYLNFSINALSINSREKGLHALKLLYVFSKIINKDIADFSKTDISNLIDFLRGFSPEGQVISFEITTSRNFETINGYFSVYRSYMKYLNLKDSLFLTKSEKEVTVMTSEYGVEMKINPYEITEKGPSVNDEVPMYISVEEFKSIISLIRKEYSKREECIVRLMYQCGLRIGEVLGLTADDLTIEKIEDEYVAVAYLRNRLSDKKTQLAKTCMKVIDKKQYKLKEYNTINWGFQRVIIPMDLYDLLNEYIDEAHVNARENKHNNYYKYTIADRVRNSEEDEDDNYYVFLNSLGKPLLSPLWNHTLREIFKKTNISVDTDVRESNLNHRFRHGYAMYQVKYLNVKILDLQRKLRHRNVASVYCYYRPTISDEIQLKNEFTQELYTIIPELVFTKEKEK</sequence>
<dbReference type="Gene3D" id="1.10.443.10">
    <property type="entry name" value="Intergrase catalytic core"/>
    <property type="match status" value="1"/>
</dbReference>
<dbReference type="PANTHER" id="PTHR30349">
    <property type="entry name" value="PHAGE INTEGRASE-RELATED"/>
    <property type="match status" value="1"/>
</dbReference>
<dbReference type="InterPro" id="IPR011010">
    <property type="entry name" value="DNA_brk_join_enz"/>
</dbReference>
<protein>
    <submittedName>
        <fullName evidence="5">Tyrosine-type recombinase/integrase</fullName>
    </submittedName>
</protein>
<comment type="caution">
    <text evidence="5">The sequence shown here is derived from an EMBL/GenBank/DDBJ whole genome shotgun (WGS) entry which is preliminary data.</text>
</comment>
<keyword evidence="3" id="KW-0233">DNA recombination</keyword>
<evidence type="ECO:0000259" key="4">
    <source>
        <dbReference type="PROSITE" id="PS51898"/>
    </source>
</evidence>
<organism evidence="5 6">
    <name type="scientific">Candidatus Clostridium stratigraminis</name>
    <dbReference type="NCBI Taxonomy" id="3381661"/>
    <lineage>
        <taxon>Bacteria</taxon>
        <taxon>Bacillati</taxon>
        <taxon>Bacillota</taxon>
        <taxon>Clostridia</taxon>
        <taxon>Eubacteriales</taxon>
        <taxon>Clostridiaceae</taxon>
        <taxon>Clostridium</taxon>
    </lineage>
</organism>
<dbReference type="PROSITE" id="PS51898">
    <property type="entry name" value="TYR_RECOMBINASE"/>
    <property type="match status" value="1"/>
</dbReference>